<gene>
    <name evidence="1" type="ORF">ED312_16590</name>
</gene>
<dbReference type="Pfam" id="PF16444">
    <property type="entry name" value="DUF5041"/>
    <property type="match status" value="1"/>
</dbReference>
<sequence length="235" mass="27494">MKKLLFLLLMPGFIAHSQNDLNDNKNTTSVNIPPLTDNERPQYLKEDPQNIYNSRDITTLDLVEALDLAGIQIYKFHTGKFDKDYHLYILKDKYENGKLTEQDTIALMDTKYHYYSGDILMYDHLDQMKIFTKADGNKSFLDIRTYSMGLKTSVELKKTSDSQFFMWKEYVNPSWELNRKIPLMIFASSWYDEKFKVKRFCGVAKLKEGDEGSEELLRSSPGYVLISYLVENKPE</sequence>
<dbReference type="EMBL" id="RJTM01000109">
    <property type="protein sequence ID" value="RNL82763.1"/>
    <property type="molecule type" value="Genomic_DNA"/>
</dbReference>
<dbReference type="AlphaFoldDB" id="A0A3N0E4P0"/>
<proteinExistence type="predicted"/>
<keyword evidence="2" id="KW-1185">Reference proteome</keyword>
<dbReference type="OrthoDB" id="1435292at2"/>
<accession>A0A3N0E4P0</accession>
<dbReference type="RefSeq" id="WP_123217136.1">
    <property type="nucleotide sequence ID" value="NZ_RJTM01000109.1"/>
</dbReference>
<protein>
    <submittedName>
        <fullName evidence="1">DUF5041 domain-containing protein</fullName>
    </submittedName>
</protein>
<organism evidence="1 2">
    <name type="scientific">Sinomicrobium pectinilyticum</name>
    <dbReference type="NCBI Taxonomy" id="1084421"/>
    <lineage>
        <taxon>Bacteria</taxon>
        <taxon>Pseudomonadati</taxon>
        <taxon>Bacteroidota</taxon>
        <taxon>Flavobacteriia</taxon>
        <taxon>Flavobacteriales</taxon>
        <taxon>Flavobacteriaceae</taxon>
        <taxon>Sinomicrobium</taxon>
    </lineage>
</organism>
<reference evidence="1 2" key="1">
    <citation type="submission" date="2018-10" db="EMBL/GenBank/DDBJ databases">
        <title>Sinomicrobium pectinilyticum sp. nov., a pectinase-producing bacterium isolated from alkaline and saline soil, and emended description of the genus Sinomicrobium.</title>
        <authorList>
            <person name="Cheng B."/>
            <person name="Li C."/>
            <person name="Lai Q."/>
            <person name="Du M."/>
            <person name="Shao Z."/>
            <person name="Xu P."/>
            <person name="Yang C."/>
        </authorList>
    </citation>
    <scope>NUCLEOTIDE SEQUENCE [LARGE SCALE GENOMIC DNA]</scope>
    <source>
        <strain evidence="1 2">5DNS001</strain>
    </source>
</reference>
<dbReference type="Proteomes" id="UP000267469">
    <property type="component" value="Unassembled WGS sequence"/>
</dbReference>
<name>A0A3N0E4P0_SINP1</name>
<dbReference type="InterPro" id="IPR032222">
    <property type="entry name" value="DUF5041"/>
</dbReference>
<evidence type="ECO:0000313" key="1">
    <source>
        <dbReference type="EMBL" id="RNL82763.1"/>
    </source>
</evidence>
<comment type="caution">
    <text evidence="1">The sequence shown here is derived from an EMBL/GenBank/DDBJ whole genome shotgun (WGS) entry which is preliminary data.</text>
</comment>
<evidence type="ECO:0000313" key="2">
    <source>
        <dbReference type="Proteomes" id="UP000267469"/>
    </source>
</evidence>